<dbReference type="Gene3D" id="3.40.47.10">
    <property type="match status" value="2"/>
</dbReference>
<evidence type="ECO:0000256" key="1">
    <source>
        <dbReference type="ARBA" id="ARBA00005531"/>
    </source>
</evidence>
<dbReference type="GO" id="GO:0030639">
    <property type="term" value="P:polyketide biosynthetic process"/>
    <property type="evidence" value="ECO:0007669"/>
    <property type="project" value="TreeGrafter"/>
</dbReference>
<comment type="similarity">
    <text evidence="1">Belongs to the thiolase-like superfamily. Chalcone/stilbene synthases family.</text>
</comment>
<evidence type="ECO:0000259" key="5">
    <source>
        <dbReference type="Pfam" id="PF00195"/>
    </source>
</evidence>
<dbReference type="PIRSF" id="PIRSF000451">
    <property type="entry name" value="PKS_III"/>
    <property type="match status" value="1"/>
</dbReference>
<dbReference type="Proteomes" id="UP001165136">
    <property type="component" value="Unassembled WGS sequence"/>
</dbReference>
<evidence type="ECO:0000256" key="4">
    <source>
        <dbReference type="PIRSR" id="PIRSR000451-1"/>
    </source>
</evidence>
<feature type="active site" description="Acyl-thioester intermediate" evidence="4">
    <location>
        <position position="138"/>
    </location>
</feature>
<dbReference type="Pfam" id="PF00195">
    <property type="entry name" value="Chal_sti_synt_N"/>
    <property type="match status" value="1"/>
</dbReference>
<keyword evidence="2" id="KW-0808">Transferase</keyword>
<evidence type="ECO:0000256" key="2">
    <source>
        <dbReference type="ARBA" id="ARBA00022679"/>
    </source>
</evidence>
<dbReference type="PANTHER" id="PTHR11877:SF99">
    <property type="entry name" value="1,3,6,8-TETRAHYDROXYNAPHTHALENE SYNTHASE"/>
    <property type="match status" value="1"/>
</dbReference>
<proteinExistence type="inferred from homology"/>
<feature type="domain" description="Chalcone/stilbene synthase C-terminal" evidence="6">
    <location>
        <begin position="212"/>
        <end position="341"/>
    </location>
</feature>
<dbReference type="Pfam" id="PF02797">
    <property type="entry name" value="Chal_sti_synt_C"/>
    <property type="match status" value="1"/>
</dbReference>
<dbReference type="InterPro" id="IPR001099">
    <property type="entry name" value="Chalcone/stilbene_synt_N"/>
</dbReference>
<dbReference type="CDD" id="cd00831">
    <property type="entry name" value="CHS_like"/>
    <property type="match status" value="1"/>
</dbReference>
<keyword evidence="3" id="KW-0012">Acyltransferase</keyword>
<protein>
    <submittedName>
        <fullName evidence="7">1,3,6,8-tetrahydroxynaphthalene synthase</fullName>
    </submittedName>
</protein>
<dbReference type="SUPFAM" id="SSF53901">
    <property type="entry name" value="Thiolase-like"/>
    <property type="match status" value="2"/>
</dbReference>
<evidence type="ECO:0000313" key="7">
    <source>
        <dbReference type="EMBL" id="GLY68820.1"/>
    </source>
</evidence>
<feature type="domain" description="Chalcone/stilbene synthase N-terminal" evidence="5">
    <location>
        <begin position="11"/>
        <end position="200"/>
    </location>
</feature>
<sequence>MPVLATPTVHLPEHVITQRETLDLAWRLHAGHPKIRLVTRMIEHAQVTKRHLIRPIEETLHHSGFEHRSTVFAAEAKKRVPPVVEQALAHADLAPRDIDAIVFISCTGFMMPSLTAWLINTMGFPSRTAQIPIAQLGCAAGGAAINRANDYCRAHPGSNALIICCEFCSLCYQPDDLDLGSLLSNGLFGDAVCAAVVRGDNNATGVLIDAQTSHVIPDTEEWISYAVKATGFHFRLNRGVPDTMRGFTPDITAFMRTQGRDITALDFYAVHTGGPRILEGLREHGGIPNDKLRHSWNALTDHGNVASVAVFDVLTRIAANPPGEGAVGMVAGFGPGVTMELALGRWTNGNIR</sequence>
<dbReference type="InterPro" id="IPR011141">
    <property type="entry name" value="Polyketide_synthase_type-III"/>
</dbReference>
<name>A0A9W6R5P7_9PSEU</name>
<dbReference type="AlphaFoldDB" id="A0A9W6R5P7"/>
<dbReference type="GO" id="GO:0016747">
    <property type="term" value="F:acyltransferase activity, transferring groups other than amino-acyl groups"/>
    <property type="evidence" value="ECO:0007669"/>
    <property type="project" value="InterPro"/>
</dbReference>
<dbReference type="InterPro" id="IPR016039">
    <property type="entry name" value="Thiolase-like"/>
</dbReference>
<evidence type="ECO:0000259" key="6">
    <source>
        <dbReference type="Pfam" id="PF02797"/>
    </source>
</evidence>
<evidence type="ECO:0000256" key="3">
    <source>
        <dbReference type="ARBA" id="ARBA00023315"/>
    </source>
</evidence>
<keyword evidence="8" id="KW-1185">Reference proteome</keyword>
<dbReference type="InterPro" id="IPR012328">
    <property type="entry name" value="Chalcone/stilbene_synt_C"/>
</dbReference>
<organism evidence="7 8">
    <name type="scientific">Amycolatopsis taiwanensis</name>
    <dbReference type="NCBI Taxonomy" id="342230"/>
    <lineage>
        <taxon>Bacteria</taxon>
        <taxon>Bacillati</taxon>
        <taxon>Actinomycetota</taxon>
        <taxon>Actinomycetes</taxon>
        <taxon>Pseudonocardiales</taxon>
        <taxon>Pseudonocardiaceae</taxon>
        <taxon>Amycolatopsis</taxon>
    </lineage>
</organism>
<reference evidence="7" key="1">
    <citation type="submission" date="2023-03" db="EMBL/GenBank/DDBJ databases">
        <title>Amycolatopsis taiwanensis NBRC 103393.</title>
        <authorList>
            <person name="Ichikawa N."/>
            <person name="Sato H."/>
            <person name="Tonouchi N."/>
        </authorList>
    </citation>
    <scope>NUCLEOTIDE SEQUENCE</scope>
    <source>
        <strain evidence="7">NBRC 103393</strain>
    </source>
</reference>
<comment type="caution">
    <text evidence="7">The sequence shown here is derived from an EMBL/GenBank/DDBJ whole genome shotgun (WGS) entry which is preliminary data.</text>
</comment>
<dbReference type="PANTHER" id="PTHR11877">
    <property type="entry name" value="HYDROXYMETHYLGLUTARYL-COA SYNTHASE"/>
    <property type="match status" value="1"/>
</dbReference>
<gene>
    <name evidence="7" type="ORF">Atai01_54390</name>
</gene>
<evidence type="ECO:0000313" key="8">
    <source>
        <dbReference type="Proteomes" id="UP001165136"/>
    </source>
</evidence>
<dbReference type="EMBL" id="BSTI01000013">
    <property type="protein sequence ID" value="GLY68820.1"/>
    <property type="molecule type" value="Genomic_DNA"/>
</dbReference>
<accession>A0A9W6R5P7</accession>